<dbReference type="GO" id="GO:0008270">
    <property type="term" value="F:zinc ion binding"/>
    <property type="evidence" value="ECO:0007669"/>
    <property type="project" value="UniProtKB-UniRule"/>
</dbReference>
<dbReference type="PROSITE" id="PS01249">
    <property type="entry name" value="HYPA"/>
    <property type="match status" value="1"/>
</dbReference>
<comment type="caution">
    <text evidence="6">The sequence shown here is derived from an EMBL/GenBank/DDBJ whole genome shotgun (WGS) entry which is preliminary data.</text>
</comment>
<dbReference type="Gene3D" id="3.30.2320.80">
    <property type="match status" value="1"/>
</dbReference>
<evidence type="ECO:0000256" key="4">
    <source>
        <dbReference type="ARBA" id="ARBA00022833"/>
    </source>
</evidence>
<protein>
    <recommendedName>
        <fullName evidence="5">Hydrogenase maturation factor HypA</fullName>
    </recommendedName>
</protein>
<dbReference type="PANTHER" id="PTHR34535:SF3">
    <property type="entry name" value="HYDROGENASE MATURATION FACTOR HYPA"/>
    <property type="match status" value="1"/>
</dbReference>
<evidence type="ECO:0000256" key="1">
    <source>
        <dbReference type="ARBA" id="ARBA00010748"/>
    </source>
</evidence>
<feature type="binding site" evidence="5">
    <location>
        <position position="2"/>
    </location>
    <ligand>
        <name>Ni(2+)</name>
        <dbReference type="ChEBI" id="CHEBI:49786"/>
    </ligand>
</feature>
<gene>
    <name evidence="5" type="primary">hypA</name>
    <name evidence="6" type="ORF">FRUB_01631</name>
</gene>
<evidence type="ECO:0000256" key="2">
    <source>
        <dbReference type="ARBA" id="ARBA00022596"/>
    </source>
</evidence>
<keyword evidence="2 5" id="KW-0533">Nickel</keyword>
<keyword evidence="7" id="KW-1185">Reference proteome</keyword>
<organism evidence="6 7">
    <name type="scientific">Fimbriiglobus ruber</name>
    <dbReference type="NCBI Taxonomy" id="1908690"/>
    <lineage>
        <taxon>Bacteria</taxon>
        <taxon>Pseudomonadati</taxon>
        <taxon>Planctomycetota</taxon>
        <taxon>Planctomycetia</taxon>
        <taxon>Gemmatales</taxon>
        <taxon>Gemmataceae</taxon>
        <taxon>Fimbriiglobus</taxon>
    </lineage>
</organism>
<dbReference type="PANTHER" id="PTHR34535">
    <property type="entry name" value="HYDROGENASE MATURATION FACTOR HYPA"/>
    <property type="match status" value="1"/>
</dbReference>
<dbReference type="GO" id="GO:0016151">
    <property type="term" value="F:nickel cation binding"/>
    <property type="evidence" value="ECO:0007669"/>
    <property type="project" value="UniProtKB-UniRule"/>
</dbReference>
<proteinExistence type="inferred from homology"/>
<name>A0A225DUV8_9BACT</name>
<comment type="similarity">
    <text evidence="1 5">Belongs to the HypA/HybF family.</text>
</comment>
<dbReference type="InterPro" id="IPR000688">
    <property type="entry name" value="HypA/HybF"/>
</dbReference>
<feature type="binding site" evidence="5">
    <location>
        <position position="73"/>
    </location>
    <ligand>
        <name>Zn(2+)</name>
        <dbReference type="ChEBI" id="CHEBI:29105"/>
    </ligand>
</feature>
<dbReference type="OrthoDB" id="9800361at2"/>
<feature type="binding site" evidence="5">
    <location>
        <position position="86"/>
    </location>
    <ligand>
        <name>Zn(2+)</name>
        <dbReference type="ChEBI" id="CHEBI:29105"/>
    </ligand>
</feature>
<dbReference type="HAMAP" id="MF_00213">
    <property type="entry name" value="HypA_HybF"/>
    <property type="match status" value="1"/>
</dbReference>
<dbReference type="EMBL" id="NIDE01000002">
    <property type="protein sequence ID" value="OWK45300.1"/>
    <property type="molecule type" value="Genomic_DNA"/>
</dbReference>
<evidence type="ECO:0000313" key="6">
    <source>
        <dbReference type="EMBL" id="OWK45300.1"/>
    </source>
</evidence>
<evidence type="ECO:0000313" key="7">
    <source>
        <dbReference type="Proteomes" id="UP000214646"/>
    </source>
</evidence>
<dbReference type="GO" id="GO:0051604">
    <property type="term" value="P:protein maturation"/>
    <property type="evidence" value="ECO:0007669"/>
    <property type="project" value="InterPro"/>
</dbReference>
<evidence type="ECO:0000256" key="5">
    <source>
        <dbReference type="HAMAP-Rule" id="MF_00213"/>
    </source>
</evidence>
<dbReference type="RefSeq" id="WP_088253048.1">
    <property type="nucleotide sequence ID" value="NZ_NIDE01000002.1"/>
</dbReference>
<dbReference type="Pfam" id="PF01155">
    <property type="entry name" value="HypA"/>
    <property type="match status" value="1"/>
</dbReference>
<dbReference type="AlphaFoldDB" id="A0A225DUV8"/>
<feature type="binding site" evidence="5">
    <location>
        <position position="70"/>
    </location>
    <ligand>
        <name>Zn(2+)</name>
        <dbReference type="ChEBI" id="CHEBI:29105"/>
    </ligand>
</feature>
<sequence>MHELGITQEIVELAEARADGRRVRKVVVEIGRLSAVLPDAVRFCFEMCAEDTSVAGAELQIIEIPGTAKCRACAGMVALDRPFGRCECGCTDLEWLSGEELRVTQIEVE</sequence>
<evidence type="ECO:0000256" key="3">
    <source>
        <dbReference type="ARBA" id="ARBA00022723"/>
    </source>
</evidence>
<dbReference type="InterPro" id="IPR020538">
    <property type="entry name" value="Hydgase_Ni_incorp_HypA/HybF_CS"/>
</dbReference>
<reference evidence="7" key="1">
    <citation type="submission" date="2017-06" db="EMBL/GenBank/DDBJ databases">
        <title>Genome analysis of Fimbriiglobus ruber SP5, the first member of the order Planctomycetales with confirmed chitinolytic capability.</title>
        <authorList>
            <person name="Ravin N.V."/>
            <person name="Rakitin A.L."/>
            <person name="Ivanova A.A."/>
            <person name="Beletsky A.V."/>
            <person name="Kulichevskaya I.S."/>
            <person name="Mardanov A.V."/>
            <person name="Dedysh S.N."/>
        </authorList>
    </citation>
    <scope>NUCLEOTIDE SEQUENCE [LARGE SCALE GENOMIC DNA]</scope>
    <source>
        <strain evidence="7">SP5</strain>
    </source>
</reference>
<comment type="function">
    <text evidence="5">Involved in the maturation of [NiFe] hydrogenases. Required for nickel insertion into the metal center of the hydrogenase.</text>
</comment>
<feature type="binding site" evidence="5">
    <location>
        <position position="88"/>
    </location>
    <ligand>
        <name>Zn(2+)</name>
        <dbReference type="ChEBI" id="CHEBI:29105"/>
    </ligand>
</feature>
<keyword evidence="4 5" id="KW-0862">Zinc</keyword>
<accession>A0A225DUV8</accession>
<dbReference type="PIRSF" id="PIRSF004761">
    <property type="entry name" value="Hydrgn_mat_HypA"/>
    <property type="match status" value="1"/>
</dbReference>
<dbReference type="Proteomes" id="UP000214646">
    <property type="component" value="Unassembled WGS sequence"/>
</dbReference>
<keyword evidence="3 5" id="KW-0479">Metal-binding</keyword>